<feature type="domain" description="Putative restriction endonuclease" evidence="1">
    <location>
        <begin position="23"/>
        <end position="173"/>
    </location>
</feature>
<protein>
    <submittedName>
        <fullName evidence="2">Uma2 family endonuclease</fullName>
    </submittedName>
</protein>
<dbReference type="PANTHER" id="PTHR34107">
    <property type="entry name" value="SLL0198 PROTEIN-RELATED"/>
    <property type="match status" value="1"/>
</dbReference>
<dbReference type="AlphaFoldDB" id="A0A7J5BFX4"/>
<dbReference type="InterPro" id="IPR008538">
    <property type="entry name" value="Uma2"/>
</dbReference>
<sequence length="188" mass="20873">MSTMTTSAQSFLPYGRELTRADLQSVPDDGYRYELIDGVLIVTPAPRVRHQRVLAQLVRILQESVPSDLEVLFAPIDVVLADNTVIQPDLLVAPHDAFTETELPGPPLLAVEVVSPSTRSIDMLLKKERLQRAGCPHYWVVDPDEPSVIAWDLVDGSYVEVDRATGTETFEVEIPVRLRLTPDSLTEA</sequence>
<keyword evidence="3" id="KW-1185">Reference proteome</keyword>
<proteinExistence type="predicted"/>
<keyword evidence="2" id="KW-0378">Hydrolase</keyword>
<reference evidence="2 3" key="1">
    <citation type="submission" date="2019-09" db="EMBL/GenBank/DDBJ databases">
        <title>Phylogeny of genus Pseudoclavibacter and closely related genus.</title>
        <authorList>
            <person name="Li Y."/>
        </authorList>
    </citation>
    <scope>NUCLEOTIDE SEQUENCE [LARGE SCALE GENOMIC DNA]</scope>
    <source>
        <strain evidence="2 3">KCTC 13959</strain>
    </source>
</reference>
<evidence type="ECO:0000313" key="2">
    <source>
        <dbReference type="EMBL" id="KAB1645183.1"/>
    </source>
</evidence>
<name>A0A7J5BFX4_9MICO</name>
<dbReference type="Gene3D" id="3.90.1570.10">
    <property type="entry name" value="tt1808, chain A"/>
    <property type="match status" value="1"/>
</dbReference>
<dbReference type="Proteomes" id="UP000433493">
    <property type="component" value="Unassembled WGS sequence"/>
</dbReference>
<dbReference type="SUPFAM" id="SSF52980">
    <property type="entry name" value="Restriction endonuclease-like"/>
    <property type="match status" value="1"/>
</dbReference>
<evidence type="ECO:0000259" key="1">
    <source>
        <dbReference type="Pfam" id="PF05685"/>
    </source>
</evidence>
<dbReference type="GO" id="GO:0004519">
    <property type="term" value="F:endonuclease activity"/>
    <property type="evidence" value="ECO:0007669"/>
    <property type="project" value="UniProtKB-KW"/>
</dbReference>
<dbReference type="InterPro" id="IPR011335">
    <property type="entry name" value="Restrct_endonuc-II-like"/>
</dbReference>
<dbReference type="PANTHER" id="PTHR34107:SF4">
    <property type="entry name" value="SLL1222 PROTEIN"/>
    <property type="match status" value="1"/>
</dbReference>
<dbReference type="Pfam" id="PF05685">
    <property type="entry name" value="Uma2"/>
    <property type="match status" value="1"/>
</dbReference>
<comment type="caution">
    <text evidence="2">The sequence shown here is derived from an EMBL/GenBank/DDBJ whole genome shotgun (WGS) entry which is preliminary data.</text>
</comment>
<accession>A0A7J5BFX4</accession>
<evidence type="ECO:0000313" key="3">
    <source>
        <dbReference type="Proteomes" id="UP000433493"/>
    </source>
</evidence>
<dbReference type="InterPro" id="IPR012296">
    <property type="entry name" value="Nuclease_put_TT1808"/>
</dbReference>
<keyword evidence="2" id="KW-0255">Endonuclease</keyword>
<keyword evidence="2" id="KW-0540">Nuclease</keyword>
<dbReference type="OrthoDB" id="9799703at2"/>
<dbReference type="EMBL" id="WBKB01000001">
    <property type="protein sequence ID" value="KAB1645183.1"/>
    <property type="molecule type" value="Genomic_DNA"/>
</dbReference>
<dbReference type="CDD" id="cd06260">
    <property type="entry name" value="DUF820-like"/>
    <property type="match status" value="1"/>
</dbReference>
<organism evidence="2 3">
    <name type="scientific">Gulosibacter chungangensis</name>
    <dbReference type="NCBI Taxonomy" id="979746"/>
    <lineage>
        <taxon>Bacteria</taxon>
        <taxon>Bacillati</taxon>
        <taxon>Actinomycetota</taxon>
        <taxon>Actinomycetes</taxon>
        <taxon>Micrococcales</taxon>
        <taxon>Microbacteriaceae</taxon>
        <taxon>Gulosibacter</taxon>
    </lineage>
</organism>
<gene>
    <name evidence="2" type="ORF">F8O05_02715</name>
</gene>